<dbReference type="PROSITE" id="PS50002">
    <property type="entry name" value="SH3"/>
    <property type="match status" value="1"/>
</dbReference>
<evidence type="ECO:0000313" key="6">
    <source>
        <dbReference type="Proteomes" id="UP000274504"/>
    </source>
</evidence>
<evidence type="ECO:0000256" key="3">
    <source>
        <dbReference type="PROSITE-ProRule" id="PRU10141"/>
    </source>
</evidence>
<dbReference type="GO" id="GO:0005524">
    <property type="term" value="F:ATP binding"/>
    <property type="evidence" value="ECO:0007669"/>
    <property type="project" value="UniProtKB-UniRule"/>
</dbReference>
<dbReference type="InterPro" id="IPR017441">
    <property type="entry name" value="Protein_kinase_ATP_BS"/>
</dbReference>
<reference evidence="7" key="1">
    <citation type="submission" date="2017-02" db="UniProtKB">
        <authorList>
            <consortium name="WormBaseParasite"/>
        </authorList>
    </citation>
    <scope>IDENTIFICATION</scope>
</reference>
<reference evidence="5 6" key="2">
    <citation type="submission" date="2018-11" db="EMBL/GenBank/DDBJ databases">
        <authorList>
            <consortium name="Pathogen Informatics"/>
        </authorList>
    </citation>
    <scope>NUCLEOTIDE SEQUENCE [LARGE SCALE GENOMIC DNA]</scope>
</reference>
<evidence type="ECO:0000313" key="7">
    <source>
        <dbReference type="WBParaSite" id="HDID_0000433801-mRNA-1"/>
    </source>
</evidence>
<dbReference type="InterPro" id="IPR011009">
    <property type="entry name" value="Kinase-like_dom_sf"/>
</dbReference>
<keyword evidence="1 2" id="KW-0728">SH3 domain</keyword>
<proteinExistence type="predicted"/>
<dbReference type="AlphaFoldDB" id="A0A0R3SHC3"/>
<name>A0A0R3SHC3_HYMDI</name>
<feature type="domain" description="SH3" evidence="4">
    <location>
        <begin position="14"/>
        <end position="79"/>
    </location>
</feature>
<dbReference type="Gene3D" id="2.30.30.40">
    <property type="entry name" value="SH3 Domains"/>
    <property type="match status" value="1"/>
</dbReference>
<dbReference type="InterPro" id="IPR036028">
    <property type="entry name" value="SH3-like_dom_sf"/>
</dbReference>
<dbReference type="OrthoDB" id="28357at2759"/>
<evidence type="ECO:0000256" key="1">
    <source>
        <dbReference type="ARBA" id="ARBA00022443"/>
    </source>
</evidence>
<evidence type="ECO:0000313" key="5">
    <source>
        <dbReference type="EMBL" id="VDL47600.1"/>
    </source>
</evidence>
<dbReference type="SUPFAM" id="SSF56112">
    <property type="entry name" value="Protein kinase-like (PK-like)"/>
    <property type="match status" value="1"/>
</dbReference>
<protein>
    <submittedName>
        <fullName evidence="7">SH3 domain-containing protein</fullName>
    </submittedName>
</protein>
<evidence type="ECO:0000256" key="2">
    <source>
        <dbReference type="PROSITE-ProRule" id="PRU00192"/>
    </source>
</evidence>
<accession>A0A0R3SHC3</accession>
<dbReference type="Gene3D" id="3.30.200.20">
    <property type="entry name" value="Phosphorylase Kinase, domain 1"/>
    <property type="match status" value="1"/>
</dbReference>
<organism evidence="7">
    <name type="scientific">Hymenolepis diminuta</name>
    <name type="common">Rat tapeworm</name>
    <dbReference type="NCBI Taxonomy" id="6216"/>
    <lineage>
        <taxon>Eukaryota</taxon>
        <taxon>Metazoa</taxon>
        <taxon>Spiralia</taxon>
        <taxon>Lophotrochozoa</taxon>
        <taxon>Platyhelminthes</taxon>
        <taxon>Cestoda</taxon>
        <taxon>Eucestoda</taxon>
        <taxon>Cyclophyllidea</taxon>
        <taxon>Hymenolepididae</taxon>
        <taxon>Hymenolepis</taxon>
    </lineage>
</organism>
<evidence type="ECO:0000259" key="4">
    <source>
        <dbReference type="PROSITE" id="PS50002"/>
    </source>
</evidence>
<dbReference type="EMBL" id="UYSG01001621">
    <property type="protein sequence ID" value="VDL47600.1"/>
    <property type="molecule type" value="Genomic_DNA"/>
</dbReference>
<dbReference type="PROSITE" id="PS00107">
    <property type="entry name" value="PROTEIN_KINASE_ATP"/>
    <property type="match status" value="1"/>
</dbReference>
<dbReference type="STRING" id="6216.A0A0R3SHC3"/>
<gene>
    <name evidence="5" type="ORF">HDID_LOCUS4336</name>
</gene>
<dbReference type="WBParaSite" id="HDID_0000433801-mRNA-1">
    <property type="protein sequence ID" value="HDID_0000433801-mRNA-1"/>
    <property type="gene ID" value="HDID_0000433801"/>
</dbReference>
<feature type="binding site" evidence="3">
    <location>
        <position position="190"/>
    </location>
    <ligand>
        <name>ATP</name>
        <dbReference type="ChEBI" id="CHEBI:30616"/>
    </ligand>
</feature>
<dbReference type="Pfam" id="PF14604">
    <property type="entry name" value="SH3_9"/>
    <property type="match status" value="1"/>
</dbReference>
<dbReference type="SMART" id="SM00326">
    <property type="entry name" value="SH3"/>
    <property type="match status" value="1"/>
</dbReference>
<keyword evidence="3" id="KW-0067">ATP-binding</keyword>
<dbReference type="InterPro" id="IPR001452">
    <property type="entry name" value="SH3_domain"/>
</dbReference>
<keyword evidence="3" id="KW-0547">Nucleotide-binding</keyword>
<dbReference type="Proteomes" id="UP000274504">
    <property type="component" value="Unassembled WGS sequence"/>
</dbReference>
<dbReference type="SUPFAM" id="SSF50044">
    <property type="entry name" value="SH3-domain"/>
    <property type="match status" value="1"/>
</dbReference>
<sequence>MSKVPSSISKFPSSNTYWAVAILNYKPKDYDELCLTNGQAIQVLSVDPQVSGSTGWWVGQDCNGNVGVFPANYVQLQESPPNAIDLQNSSGELSSSFQECNTSSFFMDSTLVGAHPVGQSAATDSSLGTGIESDADLRARQQTKFESLSGALSHLRLIKFEDIILGESIGAGSFGTVYRGTWEDKLVALKVYHQESSQDLTCSLLLVRGVRPGCLHHSTVFIFVFEGRSPFSVFQTTFTFDTGFDSVTIAATSLECYFLSFPSFCLFL</sequence>